<feature type="compositionally biased region" description="Low complexity" evidence="1">
    <location>
        <begin position="327"/>
        <end position="355"/>
    </location>
</feature>
<proteinExistence type="predicted"/>
<sequence length="373" mass="40318">MGGCFSHHQGRNLDSILWGLDKLAETNSDASLQERSRSEAAELKIYIQSDLTEGRLCCAGLEPAEPLGLPPLCHALLGCSFCSHAGPLWSHPAADSLKYFFVRYSFQTLGSQLNTQTQSSMHSAEYILKNTIKNCLKDTLERHSDITQKGYEKKRAKLLARYIPLIQGIDPSLQAEHRIPGPSQTTAVAPKQQKSRPTTSRDERFRSDVHTEAVQAALAKYKERKMPMPSKRRSVLVHSSVETYTPPELCQVYRCMLHTGLGGSSASGNSVLLTHPNIMPVIIILTTDTSSASEDEGSLRRPGRLTSTPLQSHSSIEPWLDRVIQGSSTSSSASSTSSHPGGRPTAAPSAAATPGATAATALAGLEAHTHIGQ</sequence>
<feature type="compositionally biased region" description="Polar residues" evidence="1">
    <location>
        <begin position="305"/>
        <end position="315"/>
    </location>
</feature>
<dbReference type="Proteomes" id="UP001266305">
    <property type="component" value="Unassembled WGS sequence"/>
</dbReference>
<dbReference type="SMART" id="SM01137">
    <property type="entry name" value="DMAP_binding"/>
    <property type="match status" value="1"/>
</dbReference>
<evidence type="ECO:0000259" key="2">
    <source>
        <dbReference type="PROSITE" id="PS51912"/>
    </source>
</evidence>
<evidence type="ECO:0000256" key="1">
    <source>
        <dbReference type="SAM" id="MobiDB-lite"/>
    </source>
</evidence>
<name>A0ABQ9TXY1_SAGOE</name>
<reference evidence="3 4" key="1">
    <citation type="submission" date="2023-05" db="EMBL/GenBank/DDBJ databases">
        <title>B98-5 Cell Line De Novo Hybrid Assembly: An Optical Mapping Approach.</title>
        <authorList>
            <person name="Kananen K."/>
            <person name="Auerbach J.A."/>
            <person name="Kautto E."/>
            <person name="Blachly J.S."/>
        </authorList>
    </citation>
    <scope>NUCLEOTIDE SEQUENCE [LARGE SCALE GENOMIC DNA]</scope>
    <source>
        <strain evidence="3">B95-8</strain>
        <tissue evidence="3">Cell line</tissue>
    </source>
</reference>
<accession>A0ABQ9TXY1</accession>
<dbReference type="Pfam" id="PF06464">
    <property type="entry name" value="DMAP_binding"/>
    <property type="match status" value="1"/>
</dbReference>
<keyword evidence="4" id="KW-1185">Reference proteome</keyword>
<comment type="caution">
    <text evidence="3">The sequence shown here is derived from an EMBL/GenBank/DDBJ whole genome shotgun (WGS) entry which is preliminary data.</text>
</comment>
<evidence type="ECO:0000313" key="4">
    <source>
        <dbReference type="Proteomes" id="UP001266305"/>
    </source>
</evidence>
<feature type="domain" description="DMAP1-binding" evidence="2">
    <location>
        <begin position="124"/>
        <end position="240"/>
    </location>
</feature>
<gene>
    <name evidence="3" type="primary">DIP2A_4</name>
    <name evidence="3" type="ORF">P7K49_032338</name>
</gene>
<feature type="region of interest" description="Disordered" evidence="1">
    <location>
        <begin position="175"/>
        <end position="207"/>
    </location>
</feature>
<dbReference type="PROSITE" id="PS51912">
    <property type="entry name" value="DMAP1_BIND"/>
    <property type="match status" value="1"/>
</dbReference>
<dbReference type="EMBL" id="JASSZA010000018">
    <property type="protein sequence ID" value="KAK2089672.1"/>
    <property type="molecule type" value="Genomic_DNA"/>
</dbReference>
<evidence type="ECO:0000313" key="3">
    <source>
        <dbReference type="EMBL" id="KAK2089672.1"/>
    </source>
</evidence>
<organism evidence="3 4">
    <name type="scientific">Saguinus oedipus</name>
    <name type="common">Cotton-top tamarin</name>
    <name type="synonym">Oedipomidas oedipus</name>
    <dbReference type="NCBI Taxonomy" id="9490"/>
    <lineage>
        <taxon>Eukaryota</taxon>
        <taxon>Metazoa</taxon>
        <taxon>Chordata</taxon>
        <taxon>Craniata</taxon>
        <taxon>Vertebrata</taxon>
        <taxon>Euteleostomi</taxon>
        <taxon>Mammalia</taxon>
        <taxon>Eutheria</taxon>
        <taxon>Euarchontoglires</taxon>
        <taxon>Primates</taxon>
        <taxon>Haplorrhini</taxon>
        <taxon>Platyrrhini</taxon>
        <taxon>Cebidae</taxon>
        <taxon>Callitrichinae</taxon>
        <taxon>Saguinus</taxon>
    </lineage>
</organism>
<protein>
    <submittedName>
        <fullName evidence="3">Disco-interacting protein 2 A</fullName>
    </submittedName>
</protein>
<feature type="region of interest" description="Disordered" evidence="1">
    <location>
        <begin position="289"/>
        <end position="355"/>
    </location>
</feature>
<dbReference type="InterPro" id="IPR010506">
    <property type="entry name" value="DMAP1-bd"/>
</dbReference>